<accession>A0A328A6F3</accession>
<comment type="caution">
    <text evidence="2">The sequence shown here is derived from an EMBL/GenBank/DDBJ whole genome shotgun (WGS) entry which is preliminary data.</text>
</comment>
<dbReference type="Gene3D" id="3.40.630.30">
    <property type="match status" value="1"/>
</dbReference>
<dbReference type="PROSITE" id="PS51186">
    <property type="entry name" value="GNAT"/>
    <property type="match status" value="1"/>
</dbReference>
<dbReference type="Pfam" id="PF00583">
    <property type="entry name" value="Acetyltransf_1"/>
    <property type="match status" value="1"/>
</dbReference>
<dbReference type="SUPFAM" id="SSF55729">
    <property type="entry name" value="Acyl-CoA N-acyltransferases (Nat)"/>
    <property type="match status" value="1"/>
</dbReference>
<feature type="domain" description="N-acetyltransferase" evidence="1">
    <location>
        <begin position="10"/>
        <end position="146"/>
    </location>
</feature>
<sequence length="150" mass="17835">MRKLLINETIKIKEIAALHEHIPLTYDSSYKVTPLDIDLRYESIQLLMKNKQDQIIVLEQNNKICAYIWYAIDDGIHIKSTFVYPEYRNQGYAIQLKNFVETIAKEQHIGIIYSDVDTRNFPMKQLNERLGYQFKEHSNRMIKIIEVQND</sequence>
<dbReference type="Proteomes" id="UP000249579">
    <property type="component" value="Unassembled WGS sequence"/>
</dbReference>
<name>A0A328A6F3_9STAP</name>
<evidence type="ECO:0000313" key="2">
    <source>
        <dbReference type="EMBL" id="RAK49434.1"/>
    </source>
</evidence>
<evidence type="ECO:0000313" key="3">
    <source>
        <dbReference type="Proteomes" id="UP000249579"/>
    </source>
</evidence>
<dbReference type="EMBL" id="PZJG01000003">
    <property type="protein sequence ID" value="RAK49434.1"/>
    <property type="molecule type" value="Genomic_DNA"/>
</dbReference>
<gene>
    <name evidence="2" type="ORF">BHX94_06370</name>
</gene>
<organism evidence="2 3">
    <name type="scientific">Macrococcoides bohemicum</name>
    <dbReference type="NCBI Taxonomy" id="1903056"/>
    <lineage>
        <taxon>Bacteria</taxon>
        <taxon>Bacillati</taxon>
        <taxon>Bacillota</taxon>
        <taxon>Bacilli</taxon>
        <taxon>Bacillales</taxon>
        <taxon>Staphylococcaceae</taxon>
        <taxon>Macrococcoides</taxon>
    </lineage>
</organism>
<dbReference type="InterPro" id="IPR016181">
    <property type="entry name" value="Acyl_CoA_acyltransferase"/>
</dbReference>
<dbReference type="OrthoDB" id="1706389at2"/>
<dbReference type="GO" id="GO:0016747">
    <property type="term" value="F:acyltransferase activity, transferring groups other than amino-acyl groups"/>
    <property type="evidence" value="ECO:0007669"/>
    <property type="project" value="InterPro"/>
</dbReference>
<dbReference type="AlphaFoldDB" id="A0A328A6F3"/>
<evidence type="ECO:0000259" key="1">
    <source>
        <dbReference type="PROSITE" id="PS51186"/>
    </source>
</evidence>
<dbReference type="InterPro" id="IPR000182">
    <property type="entry name" value="GNAT_dom"/>
</dbReference>
<protein>
    <recommendedName>
        <fullName evidence="1">N-acetyltransferase domain-containing protein</fullName>
    </recommendedName>
</protein>
<dbReference type="RefSeq" id="WP_111745469.1">
    <property type="nucleotide sequence ID" value="NZ_DALZDE010000003.1"/>
</dbReference>
<proteinExistence type="predicted"/>
<reference evidence="2 3" key="1">
    <citation type="journal article" date="2018" name="Front. Microbiol.">
        <title>Description and Comparative Genomics of Macrococcus caseolyticus subsp. hominis subsp. nov., Macrococcus goetzii sp. nov., Macrococcus epidermidis sp. nov., and Macrococcus bohemicus sp. nov., Novel Macrococci From Human Clinical Material With Virulence Potential and Suspected Uptake of Foreign DNA by Natural Transformation.</title>
        <authorList>
            <person name="Maslanova I."/>
            <person name="Wertheimer Z."/>
            <person name="Sedlacek I."/>
            <person name="Svec P."/>
            <person name="Indrakova A."/>
            <person name="Kovarovic V."/>
            <person name="Schumann P."/>
            <person name="Sproer C."/>
            <person name="Kralova S."/>
            <person name="Sedo O."/>
            <person name="Kristofova L."/>
            <person name="Vrbovska V."/>
            <person name="Fuzik T."/>
            <person name="Petras P."/>
            <person name="Zdrahal Z."/>
            <person name="Ruzickova V."/>
            <person name="Doskar J."/>
            <person name="Pantucek R."/>
        </authorList>
    </citation>
    <scope>NUCLEOTIDE SEQUENCE [LARGE SCALE GENOMIC DNA]</scope>
    <source>
        <strain evidence="2 3">03/115</strain>
    </source>
</reference>
<dbReference type="CDD" id="cd04301">
    <property type="entry name" value="NAT_SF"/>
    <property type="match status" value="1"/>
</dbReference>